<keyword evidence="4" id="KW-0521">NADP</keyword>
<keyword evidence="14" id="KW-1185">Reference proteome</keyword>
<evidence type="ECO:0000256" key="10">
    <source>
        <dbReference type="ARBA" id="ARBA00068717"/>
    </source>
</evidence>
<comment type="similarity">
    <text evidence="2 12">Belongs to the short-chain dehydrogenases/reductases (SDR) family.</text>
</comment>
<dbReference type="GO" id="GO:0005811">
    <property type="term" value="C:lipid droplet"/>
    <property type="evidence" value="ECO:0007669"/>
    <property type="project" value="TreeGrafter"/>
</dbReference>
<comment type="subcellular location">
    <subcellularLocation>
        <location evidence="1">Membrane</location>
        <topology evidence="1">Multi-pass membrane protein</topology>
    </subcellularLocation>
</comment>
<evidence type="ECO:0000256" key="5">
    <source>
        <dbReference type="ARBA" id="ARBA00022989"/>
    </source>
</evidence>
<evidence type="ECO:0000256" key="7">
    <source>
        <dbReference type="ARBA" id="ARBA00023098"/>
    </source>
</evidence>
<dbReference type="InterPro" id="IPR002347">
    <property type="entry name" value="SDR_fam"/>
</dbReference>
<sequence length="321" mass="35210">MSEVVRSTLVKLQALIALIGLAAITPLLILVALLGRLIAKLCCCSAPKSIAGEVAVVTGAGHGLGRAISLELARKGCHIAVVDINVSGAEDTVKQIQDIYKVRAKAYKANVTNYGDLVELNSKVVEDLGPVTVLVNNAGVMMHRNMFNPDPVDVQLMINVNLSSHFWTKLVFLPKMKELRKGFIVTISSLAGVFPLPYSATYSTTKSGALTHMRALRMELALENQKDIHVTTVLPSFLRTNTDVTQLTHTIGFGDLYPLLTGEEVAQRIVDGMVRGEAEISLPRMAAILYRLILIFPAEWQDRIILLSSRNKFKKLREEHS</sequence>
<evidence type="ECO:0000256" key="6">
    <source>
        <dbReference type="ARBA" id="ARBA00023002"/>
    </source>
</evidence>
<keyword evidence="7" id="KW-0443">Lipid metabolism</keyword>
<evidence type="ECO:0000313" key="15">
    <source>
        <dbReference type="RefSeq" id="XP_033164043.1"/>
    </source>
</evidence>
<evidence type="ECO:0000256" key="2">
    <source>
        <dbReference type="ARBA" id="ARBA00006484"/>
    </source>
</evidence>
<proteinExistence type="inferred from homology"/>
<dbReference type="GO" id="GO:0016020">
    <property type="term" value="C:membrane"/>
    <property type="evidence" value="ECO:0007669"/>
    <property type="project" value="UniProtKB-SubCell"/>
</dbReference>
<dbReference type="Pfam" id="PF00106">
    <property type="entry name" value="adh_short"/>
    <property type="match status" value="1"/>
</dbReference>
<dbReference type="RefSeq" id="XP_033164043.1">
    <property type="nucleotide sequence ID" value="XM_033308152.1"/>
</dbReference>
<dbReference type="PANTHER" id="PTHR24322:SF748">
    <property type="entry name" value="FI23927P1-RELATED"/>
    <property type="match status" value="1"/>
</dbReference>
<evidence type="ECO:0000256" key="12">
    <source>
        <dbReference type="RuleBase" id="RU000363"/>
    </source>
</evidence>
<name>A0A6P8K5G0_DROMA</name>
<dbReference type="Proteomes" id="UP000515162">
    <property type="component" value="Chromosome 3R"/>
</dbReference>
<dbReference type="InterPro" id="IPR036291">
    <property type="entry name" value="NAD(P)-bd_dom_sf"/>
</dbReference>
<evidence type="ECO:0000313" key="14">
    <source>
        <dbReference type="Proteomes" id="UP000515162"/>
    </source>
</evidence>
<reference evidence="15" key="1">
    <citation type="submission" date="2025-08" db="UniProtKB">
        <authorList>
            <consortium name="RefSeq"/>
        </authorList>
    </citation>
    <scope>IDENTIFICATION</scope>
    <source>
        <strain evidence="15">Mau12</strain>
        <tissue evidence="15">Whole Body</tissue>
    </source>
</reference>
<evidence type="ECO:0000256" key="11">
    <source>
        <dbReference type="ARBA" id="ARBA00082544"/>
    </source>
</evidence>
<dbReference type="FunFam" id="3.40.50.720:FF:000131">
    <property type="entry name" value="Short-chain dehydrogenase/reductase 3"/>
    <property type="match status" value="1"/>
</dbReference>
<organism evidence="14 15">
    <name type="scientific">Drosophila mauritiana</name>
    <name type="common">Fruit fly</name>
    <dbReference type="NCBI Taxonomy" id="7226"/>
    <lineage>
        <taxon>Eukaryota</taxon>
        <taxon>Metazoa</taxon>
        <taxon>Ecdysozoa</taxon>
        <taxon>Arthropoda</taxon>
        <taxon>Hexapoda</taxon>
        <taxon>Insecta</taxon>
        <taxon>Pterygota</taxon>
        <taxon>Neoptera</taxon>
        <taxon>Endopterygota</taxon>
        <taxon>Diptera</taxon>
        <taxon>Brachycera</taxon>
        <taxon>Muscomorpha</taxon>
        <taxon>Ephydroidea</taxon>
        <taxon>Drosophilidae</taxon>
        <taxon>Drosophila</taxon>
        <taxon>Sophophora</taxon>
    </lineage>
</organism>
<keyword evidence="6" id="KW-0560">Oxidoreductase</keyword>
<dbReference type="PRINTS" id="PR00080">
    <property type="entry name" value="SDRFAMILY"/>
</dbReference>
<dbReference type="Gene3D" id="3.40.50.720">
    <property type="entry name" value="NAD(P)-binding Rossmann-like Domain"/>
    <property type="match status" value="1"/>
</dbReference>
<accession>A0A6P8K5G0</accession>
<evidence type="ECO:0000256" key="8">
    <source>
        <dbReference type="ARBA" id="ARBA00023136"/>
    </source>
</evidence>
<evidence type="ECO:0000256" key="9">
    <source>
        <dbReference type="ARBA" id="ARBA00059620"/>
    </source>
</evidence>
<dbReference type="GeneID" id="117143444"/>
<evidence type="ECO:0000256" key="13">
    <source>
        <dbReference type="SAM" id="Phobius"/>
    </source>
</evidence>
<dbReference type="PRINTS" id="PR00081">
    <property type="entry name" value="GDHRDH"/>
</dbReference>
<dbReference type="AlphaFoldDB" id="A0A6P8K5G0"/>
<evidence type="ECO:0000256" key="3">
    <source>
        <dbReference type="ARBA" id="ARBA00022692"/>
    </source>
</evidence>
<keyword evidence="5 13" id="KW-1133">Transmembrane helix</keyword>
<keyword evidence="8 13" id="KW-0472">Membrane</keyword>
<feature type="transmembrane region" description="Helical" evidence="13">
    <location>
        <begin position="12"/>
        <end position="39"/>
    </location>
</feature>
<dbReference type="PANTHER" id="PTHR24322">
    <property type="entry name" value="PKSB"/>
    <property type="match status" value="1"/>
</dbReference>
<evidence type="ECO:0000256" key="4">
    <source>
        <dbReference type="ARBA" id="ARBA00022857"/>
    </source>
</evidence>
<comment type="function">
    <text evidence="9">Catalyzes the reduction of all-trans-retinal to all-trans-retinol in the presence of NADPH.</text>
</comment>
<gene>
    <name evidence="15" type="primary">LOC117143444</name>
</gene>
<protein>
    <recommendedName>
        <fullName evidence="10">Short-chain dehydrogenase/reductase 3</fullName>
    </recommendedName>
    <alternativeName>
        <fullName evidence="11">Retinal short-chain dehydrogenase/reductase 1</fullName>
    </alternativeName>
</protein>
<dbReference type="SUPFAM" id="SSF51735">
    <property type="entry name" value="NAD(P)-binding Rossmann-fold domains"/>
    <property type="match status" value="1"/>
</dbReference>
<evidence type="ECO:0000256" key="1">
    <source>
        <dbReference type="ARBA" id="ARBA00004141"/>
    </source>
</evidence>
<keyword evidence="3 13" id="KW-0812">Transmembrane</keyword>
<dbReference type="GO" id="GO:0052650">
    <property type="term" value="F:all-trans-retinol dehydrogenase (NADP+) activity"/>
    <property type="evidence" value="ECO:0007669"/>
    <property type="project" value="UniProtKB-ARBA"/>
</dbReference>